<proteinExistence type="predicted"/>
<sequence length="172" mass="18727">MLLGGLAGFALQRSNFCFASGMMNFFMFGKINFLRSLILLLVLSSAGFMVYELFLERTGAASALRLSEAAVSPGLHTLLGGVIFGLGMVMAGSCVVGMLMRIGEGSVTFLLVLAGVVAGSSLGSLHLSWWRDIFAFEAVYLPSFLGWPLTIVLYFGLLSFLYFYLGRRKKHK</sequence>
<name>A0A1G9T6J0_9FIRM</name>
<reference evidence="2 3" key="1">
    <citation type="submission" date="2016-10" db="EMBL/GenBank/DDBJ databases">
        <authorList>
            <person name="de Groot N.N."/>
        </authorList>
    </citation>
    <scope>NUCLEOTIDE SEQUENCE [LARGE SCALE GENOMIC DNA]</scope>
    <source>
        <strain evidence="2 3">SLAS-1</strain>
    </source>
</reference>
<evidence type="ECO:0000256" key="1">
    <source>
        <dbReference type="SAM" id="Phobius"/>
    </source>
</evidence>
<feature type="transmembrane region" description="Helical" evidence="1">
    <location>
        <begin position="107"/>
        <end position="125"/>
    </location>
</feature>
<gene>
    <name evidence="2" type="ORF">SAMN04488692_1352</name>
</gene>
<organism evidence="2 3">
    <name type="scientific">Halarsenatibacter silvermanii</name>
    <dbReference type="NCBI Taxonomy" id="321763"/>
    <lineage>
        <taxon>Bacteria</taxon>
        <taxon>Bacillati</taxon>
        <taxon>Bacillota</taxon>
        <taxon>Clostridia</taxon>
        <taxon>Halanaerobiales</taxon>
        <taxon>Halarsenatibacteraceae</taxon>
        <taxon>Halarsenatibacter</taxon>
    </lineage>
</organism>
<dbReference type="AlphaFoldDB" id="A0A1G9T6J0"/>
<dbReference type="STRING" id="321763.SAMN04488692_1352"/>
<dbReference type="Proteomes" id="UP000199476">
    <property type="component" value="Unassembled WGS sequence"/>
</dbReference>
<keyword evidence="1" id="KW-1133">Transmembrane helix</keyword>
<dbReference type="OrthoDB" id="9794165at2"/>
<accession>A0A1G9T6J0</accession>
<evidence type="ECO:0000313" key="3">
    <source>
        <dbReference type="Proteomes" id="UP000199476"/>
    </source>
</evidence>
<keyword evidence="3" id="KW-1185">Reference proteome</keyword>
<feature type="transmembrane region" description="Helical" evidence="1">
    <location>
        <begin position="33"/>
        <end position="54"/>
    </location>
</feature>
<protein>
    <submittedName>
        <fullName evidence="2">Uncharacterized protein</fullName>
    </submittedName>
</protein>
<dbReference type="EMBL" id="FNGO01000035">
    <property type="protein sequence ID" value="SDM43343.1"/>
    <property type="molecule type" value="Genomic_DNA"/>
</dbReference>
<keyword evidence="1" id="KW-0472">Membrane</keyword>
<keyword evidence="1" id="KW-0812">Transmembrane</keyword>
<dbReference type="InterPro" id="IPR007272">
    <property type="entry name" value="Sulf_transp_TsuA/YedE"/>
</dbReference>
<feature type="transmembrane region" description="Helical" evidence="1">
    <location>
        <begin position="74"/>
        <end position="100"/>
    </location>
</feature>
<dbReference type="Pfam" id="PF04143">
    <property type="entry name" value="Sulf_transp"/>
    <property type="match status" value="1"/>
</dbReference>
<evidence type="ECO:0000313" key="2">
    <source>
        <dbReference type="EMBL" id="SDM43343.1"/>
    </source>
</evidence>
<dbReference type="RefSeq" id="WP_089762185.1">
    <property type="nucleotide sequence ID" value="NZ_FNGO01000035.1"/>
</dbReference>
<feature type="transmembrane region" description="Helical" evidence="1">
    <location>
        <begin position="145"/>
        <end position="165"/>
    </location>
</feature>